<dbReference type="HOGENOM" id="CLU_040038_5_2_3"/>
<evidence type="ECO:0000259" key="2">
    <source>
        <dbReference type="Pfam" id="PF05598"/>
    </source>
</evidence>
<organism evidence="4 5">
    <name type="scientific">Acaryochloris marina (strain MBIC 11017)</name>
    <dbReference type="NCBI Taxonomy" id="329726"/>
    <lineage>
        <taxon>Bacteria</taxon>
        <taxon>Bacillati</taxon>
        <taxon>Cyanobacteriota</taxon>
        <taxon>Cyanophyceae</taxon>
        <taxon>Acaryochloridales</taxon>
        <taxon>Acaryochloridaceae</taxon>
        <taxon>Acaryochloris</taxon>
    </lineage>
</organism>
<dbReference type="InterPro" id="IPR025668">
    <property type="entry name" value="Tnp_DDE_dom"/>
</dbReference>
<dbReference type="Proteomes" id="UP000000268">
    <property type="component" value="Chromosome"/>
</dbReference>
<dbReference type="eggNOG" id="COG3039">
    <property type="taxonomic scope" value="Bacteria"/>
</dbReference>
<evidence type="ECO:0000313" key="4">
    <source>
        <dbReference type="EMBL" id="ABW29845.1"/>
    </source>
</evidence>
<accession>B0C3L1</accession>
<dbReference type="InterPro" id="IPR008490">
    <property type="entry name" value="Transposase_InsH_N"/>
</dbReference>
<dbReference type="PANTHER" id="PTHR33803">
    <property type="entry name" value="IS1478 TRANSPOSASE"/>
    <property type="match status" value="1"/>
</dbReference>
<evidence type="ECO:0000256" key="1">
    <source>
        <dbReference type="SAM" id="MobiDB-lite"/>
    </source>
</evidence>
<dbReference type="NCBIfam" id="NF033578">
    <property type="entry name" value="transpos_IS5_1"/>
    <property type="match status" value="1"/>
</dbReference>
<reference evidence="4 5" key="1">
    <citation type="journal article" date="2008" name="Proc. Natl. Acad. Sci. U.S.A.">
        <title>Niche adaptation and genome expansion in the chlorophyll d-producing cyanobacterium Acaryochloris marina.</title>
        <authorList>
            <person name="Swingley W.D."/>
            <person name="Chen M."/>
            <person name="Cheung P.C."/>
            <person name="Conrad A.L."/>
            <person name="Dejesa L.C."/>
            <person name="Hao J."/>
            <person name="Honchak B.M."/>
            <person name="Karbach L.E."/>
            <person name="Kurdoglu A."/>
            <person name="Lahiri S."/>
            <person name="Mastrian S.D."/>
            <person name="Miyashita H."/>
            <person name="Page L."/>
            <person name="Ramakrishna P."/>
            <person name="Satoh S."/>
            <person name="Sattley W.M."/>
            <person name="Shimada Y."/>
            <person name="Taylor H.L."/>
            <person name="Tomo T."/>
            <person name="Tsuchiya T."/>
            <person name="Wang Z.T."/>
            <person name="Raymond J."/>
            <person name="Mimuro M."/>
            <person name="Blankenship R.E."/>
            <person name="Touchman J.W."/>
        </authorList>
    </citation>
    <scope>NUCLEOTIDE SEQUENCE [LARGE SCALE GENOMIC DNA]</scope>
    <source>
        <strain evidence="5">MBIC 11017</strain>
    </source>
</reference>
<feature type="domain" description="Transposase DDE" evidence="3">
    <location>
        <begin position="371"/>
        <end position="463"/>
    </location>
</feature>
<sequence length="574" mass="65316">MYRRPSPGQLSFENFYLPFGGKLSGENRWVKLAELIPWESFESEYADQFSQTMGAPAKPFRVALGTLIIKEKLGISDAETVEQIRENPYLQYFLGFSEYRESAPFDASMLVHFRQRLNLELLAQVNDAVVDSVLASEGSPVAMSPESSPPSDDDEDEPPAPPNQGQLLIDATCAPADIRYPTDLDLLNDARKASEAILDALYAQVMLSLKCKPRTYRQKARKAYLAIAKKRQPSRKLIRKGIRQQLGYVRRNLAHIDGLITLGASLSQLSRRQYRLLLVIHEVFRQQEWMYQQSVRRVDDRIVSMSQPHVRPMVRGKAGTPVEFGAKLSLSCVRGCVFLERLSWDAFNESQHLQHQVEAFRRRFGHYPFSVHADQIYRTRANRRWCKARGIRLSGPPLGRPQQDPQVQTQLKQQACEDEKVRVQIEGKFGQAKRRFGLNRVMAKLADTAASAIAITFLVMNLERWLSHFLSFIFGVGLLVLESVMELSGLPWGFARASQRIWLWPSQMGCLYDLMHGICSIYFLSKPYLYSSCGQVCFWADAGQPLAITPACNLLGPQCSPLQRLEKHYDSFET</sequence>
<dbReference type="PANTHER" id="PTHR33803:SF3">
    <property type="entry name" value="BLL1974 PROTEIN"/>
    <property type="match status" value="1"/>
</dbReference>
<dbReference type="AlphaFoldDB" id="B0C3L1"/>
<proteinExistence type="predicted"/>
<dbReference type="KEGG" id="amr:AM1_4874"/>
<dbReference type="RefSeq" id="WP_012165122.1">
    <property type="nucleotide sequence ID" value="NC_009925.1"/>
</dbReference>
<keyword evidence="5" id="KW-1185">Reference proteome</keyword>
<feature type="domain" description="Transposase InsH N-terminal" evidence="2">
    <location>
        <begin position="23"/>
        <end position="116"/>
    </location>
</feature>
<evidence type="ECO:0000313" key="5">
    <source>
        <dbReference type="Proteomes" id="UP000000268"/>
    </source>
</evidence>
<dbReference type="Pfam" id="PF13586">
    <property type="entry name" value="DDE_Tnp_1_2"/>
    <property type="match status" value="1"/>
</dbReference>
<dbReference type="Pfam" id="PF05598">
    <property type="entry name" value="DUF772"/>
    <property type="match status" value="1"/>
</dbReference>
<evidence type="ECO:0000259" key="3">
    <source>
        <dbReference type="Pfam" id="PF13586"/>
    </source>
</evidence>
<dbReference type="STRING" id="329726.AM1_4874"/>
<feature type="region of interest" description="Disordered" evidence="1">
    <location>
        <begin position="137"/>
        <end position="166"/>
    </location>
</feature>
<gene>
    <name evidence="4" type="ordered locus">AM1_4874</name>
</gene>
<dbReference type="InterPro" id="IPR047710">
    <property type="entry name" value="Transpos_IS5-like"/>
</dbReference>
<dbReference type="EMBL" id="CP000828">
    <property type="protein sequence ID" value="ABW29845.1"/>
    <property type="molecule type" value="Genomic_DNA"/>
</dbReference>
<protein>
    <submittedName>
        <fullName evidence="4">Transposase, IS5 family, putative</fullName>
    </submittedName>
</protein>
<name>B0C3L1_ACAM1</name>